<dbReference type="PROSITE" id="PS51131">
    <property type="entry name" value="ZN_HOOK"/>
    <property type="match status" value="1"/>
</dbReference>
<evidence type="ECO:0000256" key="10">
    <source>
        <dbReference type="ARBA" id="ARBA00022801"/>
    </source>
</evidence>
<comment type="similarity">
    <text evidence="4">Belongs to the SMC family. RAD50 subfamily.</text>
</comment>
<dbReference type="GO" id="GO:0006302">
    <property type="term" value="P:double-strand break repair"/>
    <property type="evidence" value="ECO:0007669"/>
    <property type="project" value="InterPro"/>
</dbReference>
<keyword evidence="14 20" id="KW-0175">Coiled coil</keyword>
<evidence type="ECO:0000256" key="13">
    <source>
        <dbReference type="ARBA" id="ARBA00022842"/>
    </source>
</evidence>
<dbReference type="Proteomes" id="UP000193944">
    <property type="component" value="Unassembled WGS sequence"/>
</dbReference>
<evidence type="ECO:0000256" key="2">
    <source>
        <dbReference type="ARBA" id="ARBA00004123"/>
    </source>
</evidence>
<dbReference type="GO" id="GO:0000794">
    <property type="term" value="C:condensed nuclear chromosome"/>
    <property type="evidence" value="ECO:0007669"/>
    <property type="project" value="TreeGrafter"/>
</dbReference>
<keyword evidence="16" id="KW-0539">Nucleus</keyword>
<dbReference type="GO" id="GO:0043047">
    <property type="term" value="F:single-stranded telomeric DNA binding"/>
    <property type="evidence" value="ECO:0007669"/>
    <property type="project" value="TreeGrafter"/>
</dbReference>
<evidence type="ECO:0000256" key="14">
    <source>
        <dbReference type="ARBA" id="ARBA00023054"/>
    </source>
</evidence>
<keyword evidence="12" id="KW-0067">ATP-binding</keyword>
<evidence type="ECO:0000256" key="4">
    <source>
        <dbReference type="ARBA" id="ARBA00009439"/>
    </source>
</evidence>
<dbReference type="GO" id="GO:0000722">
    <property type="term" value="P:telomere maintenance via recombination"/>
    <property type="evidence" value="ECO:0007669"/>
    <property type="project" value="TreeGrafter"/>
</dbReference>
<evidence type="ECO:0000313" key="23">
    <source>
        <dbReference type="Proteomes" id="UP000193944"/>
    </source>
</evidence>
<evidence type="ECO:0000256" key="15">
    <source>
        <dbReference type="ARBA" id="ARBA00023204"/>
    </source>
</evidence>
<dbReference type="Pfam" id="PF04423">
    <property type="entry name" value="Rad50_zn_hook"/>
    <property type="match status" value="1"/>
</dbReference>
<keyword evidence="8" id="KW-0547">Nucleotide-binding</keyword>
<reference evidence="22 23" key="2">
    <citation type="submission" date="2016-08" db="EMBL/GenBank/DDBJ databases">
        <title>Pervasive Adenine N6-methylation of Active Genes in Fungi.</title>
        <authorList>
            <consortium name="DOE Joint Genome Institute"/>
            <person name="Mondo S.J."/>
            <person name="Dannebaum R.O."/>
            <person name="Kuo R.C."/>
            <person name="Labutti K."/>
            <person name="Haridas S."/>
            <person name="Kuo A."/>
            <person name="Salamov A."/>
            <person name="Ahrendt S.R."/>
            <person name="Lipzen A."/>
            <person name="Sullivan W."/>
            <person name="Andreopoulos W.B."/>
            <person name="Clum A."/>
            <person name="Lindquist E."/>
            <person name="Daum C."/>
            <person name="Ramamoorthy G.K."/>
            <person name="Gryganskyi A."/>
            <person name="Culley D."/>
            <person name="Magnuson J.K."/>
            <person name="James T.Y."/>
            <person name="O'Malley M.A."/>
            <person name="Stajich J.E."/>
            <person name="Spatafora J.W."/>
            <person name="Visel A."/>
            <person name="Grigoriev I.V."/>
        </authorList>
    </citation>
    <scope>NUCLEOTIDE SEQUENCE [LARGE SCALE GENOMIC DNA]</scope>
    <source>
        <strain evidence="22 23">S4</strain>
    </source>
</reference>
<keyword evidence="17" id="KW-0469">Meiosis</keyword>
<dbReference type="OrthoDB" id="18797at2759"/>
<evidence type="ECO:0000256" key="8">
    <source>
        <dbReference type="ARBA" id="ARBA00022741"/>
    </source>
</evidence>
<dbReference type="EMBL" id="MCFG01000004">
    <property type="protein sequence ID" value="ORX87915.1"/>
    <property type="molecule type" value="Genomic_DNA"/>
</dbReference>
<accession>A0A1Y1XQH1</accession>
<dbReference type="GO" id="GO:0030870">
    <property type="term" value="C:Mre11 complex"/>
    <property type="evidence" value="ECO:0007669"/>
    <property type="project" value="InterPro"/>
</dbReference>
<dbReference type="FunFam" id="3.40.50.300:FF:001195">
    <property type="entry name" value="DNA repair protein rad50"/>
    <property type="match status" value="1"/>
</dbReference>
<keyword evidence="10" id="KW-0378">Hydrolase</keyword>
<evidence type="ECO:0000256" key="5">
    <source>
        <dbReference type="ARBA" id="ARBA00017893"/>
    </source>
</evidence>
<evidence type="ECO:0000256" key="3">
    <source>
        <dbReference type="ARBA" id="ARBA00004286"/>
    </source>
</evidence>
<feature type="coiled-coil region" evidence="20">
    <location>
        <begin position="696"/>
        <end position="991"/>
    </location>
</feature>
<dbReference type="GO" id="GO:0007004">
    <property type="term" value="P:telomere maintenance via telomerase"/>
    <property type="evidence" value="ECO:0007669"/>
    <property type="project" value="TreeGrafter"/>
</dbReference>
<evidence type="ECO:0000259" key="21">
    <source>
        <dbReference type="PROSITE" id="PS51131"/>
    </source>
</evidence>
<dbReference type="FunFam" id="3.40.50.300:FF:000947">
    <property type="entry name" value="DNA repair protein RAD50"/>
    <property type="match status" value="1"/>
</dbReference>
<keyword evidence="13" id="KW-0460">Magnesium</keyword>
<feature type="coiled-coil region" evidence="20">
    <location>
        <begin position="463"/>
        <end position="633"/>
    </location>
</feature>
<name>A0A1Y1XQH1_9FUNG</name>
<dbReference type="InterPro" id="IPR038729">
    <property type="entry name" value="Rad50/SbcC_AAA"/>
</dbReference>
<dbReference type="Pfam" id="PF13476">
    <property type="entry name" value="AAA_23"/>
    <property type="match status" value="1"/>
</dbReference>
<keyword evidence="7 19" id="KW-0479">Metal-binding</keyword>
<comment type="catalytic activity">
    <reaction evidence="18">
        <text>ATP + H2O = ADP + phosphate + H(+)</text>
        <dbReference type="Rhea" id="RHEA:13065"/>
        <dbReference type="ChEBI" id="CHEBI:15377"/>
        <dbReference type="ChEBI" id="CHEBI:15378"/>
        <dbReference type="ChEBI" id="CHEBI:30616"/>
        <dbReference type="ChEBI" id="CHEBI:43474"/>
        <dbReference type="ChEBI" id="CHEBI:456216"/>
    </reaction>
</comment>
<keyword evidence="11 19" id="KW-0862">Zinc</keyword>
<feature type="binding site" evidence="19">
    <location>
        <position position="680"/>
    </location>
    <ligand>
        <name>Zn(2+)</name>
        <dbReference type="ChEBI" id="CHEBI:29105"/>
    </ligand>
</feature>
<dbReference type="PANTHER" id="PTHR18867:SF12">
    <property type="entry name" value="DNA REPAIR PROTEIN RAD50"/>
    <property type="match status" value="1"/>
</dbReference>
<dbReference type="InterPro" id="IPR027417">
    <property type="entry name" value="P-loop_NTPase"/>
</dbReference>
<organism evidence="22 23">
    <name type="scientific">Anaeromyces robustus</name>
    <dbReference type="NCBI Taxonomy" id="1754192"/>
    <lineage>
        <taxon>Eukaryota</taxon>
        <taxon>Fungi</taxon>
        <taxon>Fungi incertae sedis</taxon>
        <taxon>Chytridiomycota</taxon>
        <taxon>Chytridiomycota incertae sedis</taxon>
        <taxon>Neocallimastigomycetes</taxon>
        <taxon>Neocallimastigales</taxon>
        <taxon>Neocallimastigaceae</taxon>
        <taxon>Anaeromyces</taxon>
    </lineage>
</organism>
<evidence type="ECO:0000256" key="6">
    <source>
        <dbReference type="ARBA" id="ARBA00022454"/>
    </source>
</evidence>
<evidence type="ECO:0000256" key="1">
    <source>
        <dbReference type="ARBA" id="ARBA00001947"/>
    </source>
</evidence>
<proteinExistence type="inferred from homology"/>
<evidence type="ECO:0000256" key="7">
    <source>
        <dbReference type="ARBA" id="ARBA00022723"/>
    </source>
</evidence>
<feature type="binding site" evidence="19">
    <location>
        <position position="683"/>
    </location>
    <ligand>
        <name>Zn(2+)</name>
        <dbReference type="ChEBI" id="CHEBI:29105"/>
    </ligand>
</feature>
<evidence type="ECO:0000256" key="11">
    <source>
        <dbReference type="ARBA" id="ARBA00022833"/>
    </source>
</evidence>
<keyword evidence="6" id="KW-0158">Chromosome</keyword>
<evidence type="ECO:0000256" key="12">
    <source>
        <dbReference type="ARBA" id="ARBA00022840"/>
    </source>
</evidence>
<gene>
    <name evidence="22" type="ORF">BCR32DRAFT_263967</name>
</gene>
<feature type="coiled-coil region" evidence="20">
    <location>
        <begin position="310"/>
        <end position="344"/>
    </location>
</feature>
<keyword evidence="9" id="KW-0227">DNA damage</keyword>
<dbReference type="PANTHER" id="PTHR18867">
    <property type="entry name" value="RAD50"/>
    <property type="match status" value="1"/>
</dbReference>
<dbReference type="Gene3D" id="3.40.50.300">
    <property type="entry name" value="P-loop containing nucleotide triphosphate hydrolases"/>
    <property type="match status" value="2"/>
</dbReference>
<dbReference type="NCBIfam" id="TIGR00606">
    <property type="entry name" value="rad50"/>
    <property type="match status" value="1"/>
</dbReference>
<dbReference type="GO" id="GO:0070192">
    <property type="term" value="P:chromosome organization involved in meiotic cell cycle"/>
    <property type="evidence" value="ECO:0007669"/>
    <property type="project" value="TreeGrafter"/>
</dbReference>
<evidence type="ECO:0000256" key="16">
    <source>
        <dbReference type="ARBA" id="ARBA00023242"/>
    </source>
</evidence>
<evidence type="ECO:0000256" key="18">
    <source>
        <dbReference type="ARBA" id="ARBA00049360"/>
    </source>
</evidence>
<dbReference type="InterPro" id="IPR004584">
    <property type="entry name" value="Rad50_eukaryotes"/>
</dbReference>
<dbReference type="GO" id="GO:0046872">
    <property type="term" value="F:metal ion binding"/>
    <property type="evidence" value="ECO:0007669"/>
    <property type="project" value="UniProtKB-UniRule"/>
</dbReference>
<feature type="coiled-coil region" evidence="20">
    <location>
        <begin position="1022"/>
        <end position="1096"/>
    </location>
</feature>
<dbReference type="GO" id="GO:0005524">
    <property type="term" value="F:ATP binding"/>
    <property type="evidence" value="ECO:0007669"/>
    <property type="project" value="UniProtKB-KW"/>
</dbReference>
<dbReference type="GO" id="GO:0016887">
    <property type="term" value="F:ATP hydrolysis activity"/>
    <property type="evidence" value="ECO:0007669"/>
    <property type="project" value="InterPro"/>
</dbReference>
<keyword evidence="15" id="KW-0234">DNA repair</keyword>
<evidence type="ECO:0000256" key="9">
    <source>
        <dbReference type="ARBA" id="ARBA00022763"/>
    </source>
</evidence>
<dbReference type="SUPFAM" id="SSF52540">
    <property type="entry name" value="P-loop containing nucleoside triphosphate hydrolases"/>
    <property type="match status" value="2"/>
</dbReference>
<dbReference type="STRING" id="1754192.A0A1Y1XQH1"/>
<dbReference type="GO" id="GO:0003691">
    <property type="term" value="F:double-stranded telomeric DNA binding"/>
    <property type="evidence" value="ECO:0007669"/>
    <property type="project" value="TreeGrafter"/>
</dbReference>
<sequence length="1303" mass="153109">MSKIEKLLIRGIRSFNPDVYSDDNVITFLTPLTLIVGPNGSGKTTIIECLKYATTGDLPPFSKGGAFIHDPKIANESEIKAQIKLKFSNLSGNQLVATRSIQSTQKKNSIAQKTLESVLMYKDPTTGEQKSISSRCAELDTEIPYQLGVSKAILENVIFCHQEDSNWPLSEPGTLKKKFDDIFASTKYTKVIDNIKNYRKEQLINIKMKTQKIEYLGRDKEKAKSLRTSLTENKERVNEIKERLYDIERSEIDTITEEINSVEGKIQEVVNLQSLLRENKYKIELADKNIEELSKIKIYTESDDELNILFEKYSEEMRNFSKNQDKYNKELEKSKKEETSLKNSQMSILTQKGRYEAEMESYETVKKRRNNLIINLKKKHNIFNDKEDINEILDLIKKENSTNNQELQNFEEIARKKEDDINEKINNLKSQSFINERNKKEYKSKYELNNSKYKEYSLKLKSNKTSKQEINDLMAIITEKENEIKKESDKLDKKDYKAQITKKEKELENAKVVFRNICDEISKIHANSKLQIQYSLSKDKLKEKEEQLNKIKNEYQKQMKEIYNQTYDNINQIKKINNDQKKKLTSEKSTLKSKIEKVKNQLTSSKTRLSISELSHKEKLAELEKSSEKLKQTCGDEDLKEMLNETEKTLLEKQDMLANVSSAKIMYNKFIAKSKKIHSCPLCIKKFEDKEEEKFVERLEKIIQKLPETIEKAKIRVEEELKKRDQLRLLEPLYLKVETIKNEELKTLKEEIDKYKQEEEYLNENLINLNKELEQLSTKENQFKEFEDNCTNYENLLNEYNEIENEVDDLKKEMNKTGNNKSLEELQKDQQLYQNKSDELQKEINKIHKQQSEEIMLIQNHQNELYNYNEKLTNLKNQLHEYESIKNSMDLIIEENKKYEKNIKVLEVNEIEMEEEITLLENELNQVKQENNQEILKKTASIKELKESIDQINNINNEIQRYTSKNLKGLLEKSKEDIDIIAEKLKNCQNTISRITNALSKQKDHLLQIELLKREVEDNIKFRKIQNELKDLNQKNIELNSKIAKHDIDTYNDNYNILNKKKDKLLNEKSELNGELKQLENRVRQIEHELDADYKNIDEEYIKYQLELKTDEMACDDLNKYSKALDNAIVHYHSIKMEEINRTIQELWVQTYQGTDIDTIEIRGEIENTKTNTRVKSYNYRVVMLKDGKEINMRGRCSSGQKVLASLIIRLALAESFCINCGILALDEPTTNLDKANIESLAESLIMLIKHRRKQSNFQLVIITHDESFVQQIGKSEFASHYYRISKDVNGHSRIVKHPISTL</sequence>
<evidence type="ECO:0000256" key="17">
    <source>
        <dbReference type="ARBA" id="ARBA00023254"/>
    </source>
</evidence>
<reference evidence="22 23" key="1">
    <citation type="submission" date="2016-08" db="EMBL/GenBank/DDBJ databases">
        <title>A Parts List for Fungal Cellulosomes Revealed by Comparative Genomics.</title>
        <authorList>
            <consortium name="DOE Joint Genome Institute"/>
            <person name="Haitjema C.H."/>
            <person name="Gilmore S.P."/>
            <person name="Henske J.K."/>
            <person name="Solomon K.V."/>
            <person name="De Groot R."/>
            <person name="Kuo A."/>
            <person name="Mondo S.J."/>
            <person name="Salamov A.A."/>
            <person name="Labutti K."/>
            <person name="Zhao Z."/>
            <person name="Chiniquy J."/>
            <person name="Barry K."/>
            <person name="Brewer H.M."/>
            <person name="Purvine S.O."/>
            <person name="Wright A.T."/>
            <person name="Boxma B."/>
            <person name="Van Alen T."/>
            <person name="Hackstein J.H."/>
            <person name="Baker S.E."/>
            <person name="Grigoriev I.V."/>
            <person name="O'Malley M.A."/>
        </authorList>
    </citation>
    <scope>NUCLEOTIDE SEQUENCE [LARGE SCALE GENOMIC DNA]</scope>
    <source>
        <strain evidence="22 23">S4</strain>
    </source>
</reference>
<protein>
    <recommendedName>
        <fullName evidence="5">DNA repair protein RAD50</fullName>
    </recommendedName>
</protein>
<dbReference type="GO" id="GO:0051880">
    <property type="term" value="F:G-quadruplex DNA binding"/>
    <property type="evidence" value="ECO:0007669"/>
    <property type="project" value="TreeGrafter"/>
</dbReference>
<comment type="cofactor">
    <cofactor evidence="1">
        <name>Zn(2+)</name>
        <dbReference type="ChEBI" id="CHEBI:29105"/>
    </cofactor>
</comment>
<comment type="subcellular location">
    <subcellularLocation>
        <location evidence="3">Chromosome</location>
    </subcellularLocation>
    <subcellularLocation>
        <location evidence="2">Nucleus</location>
    </subcellularLocation>
</comment>
<keyword evidence="23" id="KW-1185">Reference proteome</keyword>
<dbReference type="InterPro" id="IPR013134">
    <property type="entry name" value="Zn_hook_RAD50"/>
</dbReference>
<evidence type="ECO:0000256" key="20">
    <source>
        <dbReference type="SAM" id="Coils"/>
    </source>
</evidence>
<comment type="caution">
    <text evidence="22">The sequence shown here is derived from an EMBL/GenBank/DDBJ whole genome shotgun (WGS) entry which is preliminary data.</text>
</comment>
<feature type="domain" description="Zinc-hook" evidence="21">
    <location>
        <begin position="636"/>
        <end position="732"/>
    </location>
</feature>
<evidence type="ECO:0000313" key="22">
    <source>
        <dbReference type="EMBL" id="ORX87915.1"/>
    </source>
</evidence>
<evidence type="ECO:0000256" key="19">
    <source>
        <dbReference type="PROSITE-ProRule" id="PRU00471"/>
    </source>
</evidence>